<dbReference type="PROSITE" id="PS00028">
    <property type="entry name" value="ZINC_FINGER_C2H2_1"/>
    <property type="match status" value="1"/>
</dbReference>
<comment type="caution">
    <text evidence="4">The sequence shown here is derived from an EMBL/GenBank/DDBJ whole genome shotgun (WGS) entry which is preliminary data.</text>
</comment>
<dbReference type="InterPro" id="IPR013087">
    <property type="entry name" value="Znf_C2H2_type"/>
</dbReference>
<sequence>MLQSAWNYIFAPRTQSSPGSASKKPTRTLLECDFCDKTYAWWEDLDMHINSKHSEEKADRTQREIYEFMEEAARKQRMKEAAAKEESVKEAVVKEEHDQHTTQNRVQQNIDATVRETEKLEAMKMGMSKEMDEQMEKFDRLVKKAERDHIRREMESLQREKDQIDFLMRFHANAATALQSRLGKINEERRRLEERKRSMDQV</sequence>
<evidence type="ECO:0000259" key="3">
    <source>
        <dbReference type="PROSITE" id="PS50157"/>
    </source>
</evidence>
<feature type="compositionally biased region" description="Basic and acidic residues" evidence="2">
    <location>
        <begin position="184"/>
        <end position="202"/>
    </location>
</feature>
<name>A0A8H6RLU4_9PEZI</name>
<organism evidence="4 5">
    <name type="scientific">Pseudocercospora fuligena</name>
    <dbReference type="NCBI Taxonomy" id="685502"/>
    <lineage>
        <taxon>Eukaryota</taxon>
        <taxon>Fungi</taxon>
        <taxon>Dikarya</taxon>
        <taxon>Ascomycota</taxon>
        <taxon>Pezizomycotina</taxon>
        <taxon>Dothideomycetes</taxon>
        <taxon>Dothideomycetidae</taxon>
        <taxon>Mycosphaerellales</taxon>
        <taxon>Mycosphaerellaceae</taxon>
        <taxon>Pseudocercospora</taxon>
    </lineage>
</organism>
<protein>
    <recommendedName>
        <fullName evidence="3">C2H2-type domain-containing protein</fullName>
    </recommendedName>
</protein>
<keyword evidence="1" id="KW-0479">Metal-binding</keyword>
<evidence type="ECO:0000313" key="4">
    <source>
        <dbReference type="EMBL" id="KAF7194220.1"/>
    </source>
</evidence>
<evidence type="ECO:0000256" key="2">
    <source>
        <dbReference type="SAM" id="MobiDB-lite"/>
    </source>
</evidence>
<keyword evidence="5" id="KW-1185">Reference proteome</keyword>
<dbReference type="EMBL" id="JABCIY010000063">
    <property type="protein sequence ID" value="KAF7194220.1"/>
    <property type="molecule type" value="Genomic_DNA"/>
</dbReference>
<accession>A0A8H6RLU4</accession>
<keyword evidence="1" id="KW-0862">Zinc</keyword>
<proteinExistence type="predicted"/>
<dbReference type="GO" id="GO:0008270">
    <property type="term" value="F:zinc ion binding"/>
    <property type="evidence" value="ECO:0007669"/>
    <property type="project" value="UniProtKB-KW"/>
</dbReference>
<feature type="domain" description="C2H2-type" evidence="3">
    <location>
        <begin position="30"/>
        <end position="58"/>
    </location>
</feature>
<evidence type="ECO:0000313" key="5">
    <source>
        <dbReference type="Proteomes" id="UP000660729"/>
    </source>
</evidence>
<gene>
    <name evidence="4" type="ORF">HII31_04457</name>
</gene>
<keyword evidence="1" id="KW-0863">Zinc-finger</keyword>
<reference evidence="4" key="1">
    <citation type="submission" date="2020-04" db="EMBL/GenBank/DDBJ databases">
        <title>Draft genome resource of the tomato pathogen Pseudocercospora fuligena.</title>
        <authorList>
            <person name="Zaccaron A."/>
        </authorList>
    </citation>
    <scope>NUCLEOTIDE SEQUENCE</scope>
    <source>
        <strain evidence="4">PF001</strain>
    </source>
</reference>
<feature type="region of interest" description="Disordered" evidence="2">
    <location>
        <begin position="182"/>
        <end position="202"/>
    </location>
</feature>
<dbReference type="AlphaFoldDB" id="A0A8H6RLU4"/>
<evidence type="ECO:0000256" key="1">
    <source>
        <dbReference type="PROSITE-ProRule" id="PRU00042"/>
    </source>
</evidence>
<dbReference type="PROSITE" id="PS50157">
    <property type="entry name" value="ZINC_FINGER_C2H2_2"/>
    <property type="match status" value="1"/>
</dbReference>
<dbReference type="Proteomes" id="UP000660729">
    <property type="component" value="Unassembled WGS sequence"/>
</dbReference>